<dbReference type="RefSeq" id="WP_092074563.1">
    <property type="nucleotide sequence ID" value="NZ_FNHB01000010.1"/>
</dbReference>
<gene>
    <name evidence="11" type="ORF">SAMN04488502_11086</name>
</gene>
<dbReference type="SUPFAM" id="SSF160240">
    <property type="entry name" value="Cation efflux protein cytoplasmic domain-like"/>
    <property type="match status" value="1"/>
</dbReference>
<dbReference type="NCBIfam" id="TIGR01297">
    <property type="entry name" value="CDF"/>
    <property type="match status" value="1"/>
</dbReference>
<comment type="subcellular location">
    <subcellularLocation>
        <location evidence="1">Cell membrane</location>
        <topology evidence="1">Multi-pass membrane protein</topology>
    </subcellularLocation>
</comment>
<dbReference type="Gene3D" id="1.20.1510.10">
    <property type="entry name" value="Cation efflux protein transmembrane domain"/>
    <property type="match status" value="1"/>
</dbReference>
<accession>A0A1G9XY70</accession>
<evidence type="ECO:0000256" key="2">
    <source>
        <dbReference type="ARBA" id="ARBA00008114"/>
    </source>
</evidence>
<comment type="similarity">
    <text evidence="2">Belongs to the cation diffusion facilitator (CDF) transporter (TC 2.A.4) family.</text>
</comment>
<dbReference type="STRING" id="146817.SAMN04488502_11086"/>
<dbReference type="InterPro" id="IPR027469">
    <property type="entry name" value="Cation_efflux_TMD_sf"/>
</dbReference>
<evidence type="ECO:0000256" key="4">
    <source>
        <dbReference type="ARBA" id="ARBA00022475"/>
    </source>
</evidence>
<evidence type="ECO:0000313" key="12">
    <source>
        <dbReference type="Proteomes" id="UP000214880"/>
    </source>
</evidence>
<dbReference type="InterPro" id="IPR058533">
    <property type="entry name" value="Cation_efflux_TM"/>
</dbReference>
<dbReference type="Pfam" id="PF16916">
    <property type="entry name" value="ZT_dimer"/>
    <property type="match status" value="1"/>
</dbReference>
<keyword evidence="4" id="KW-1003">Cell membrane</keyword>
<dbReference type="AlphaFoldDB" id="A0A1G9XY70"/>
<dbReference type="Proteomes" id="UP000214880">
    <property type="component" value="Unassembled WGS sequence"/>
</dbReference>
<dbReference type="PANTHER" id="PTHR43840">
    <property type="entry name" value="MITOCHONDRIAL METAL TRANSPORTER 1-RELATED"/>
    <property type="match status" value="1"/>
</dbReference>
<feature type="transmembrane region" description="Helical" evidence="8">
    <location>
        <begin position="12"/>
        <end position="33"/>
    </location>
</feature>
<evidence type="ECO:0000313" key="11">
    <source>
        <dbReference type="EMBL" id="SDN01727.1"/>
    </source>
</evidence>
<feature type="domain" description="Cation efflux protein cytoplasmic" evidence="10">
    <location>
        <begin position="211"/>
        <end position="288"/>
    </location>
</feature>
<feature type="transmembrane region" description="Helical" evidence="8">
    <location>
        <begin position="111"/>
        <end position="131"/>
    </location>
</feature>
<evidence type="ECO:0000256" key="1">
    <source>
        <dbReference type="ARBA" id="ARBA00004651"/>
    </source>
</evidence>
<dbReference type="SUPFAM" id="SSF161111">
    <property type="entry name" value="Cation efflux protein transmembrane domain-like"/>
    <property type="match status" value="1"/>
</dbReference>
<keyword evidence="3" id="KW-0813">Transport</keyword>
<protein>
    <submittedName>
        <fullName evidence="11">Cation diffusion facilitator family transporter</fullName>
    </submittedName>
</protein>
<reference evidence="11 12" key="1">
    <citation type="submission" date="2016-10" db="EMBL/GenBank/DDBJ databases">
        <authorList>
            <person name="de Groot N.N."/>
        </authorList>
    </citation>
    <scope>NUCLEOTIDE SEQUENCE [LARGE SCALE GENOMIC DNA]</scope>
    <source>
        <strain evidence="11 12">DSM 1736</strain>
    </source>
</reference>
<dbReference type="EMBL" id="FNHB01000010">
    <property type="protein sequence ID" value="SDN01727.1"/>
    <property type="molecule type" value="Genomic_DNA"/>
</dbReference>
<keyword evidence="5 8" id="KW-0812">Transmembrane</keyword>
<dbReference type="InterPro" id="IPR002524">
    <property type="entry name" value="Cation_efflux"/>
</dbReference>
<keyword evidence="6 8" id="KW-1133">Transmembrane helix</keyword>
<name>A0A1G9XY70_9FIRM</name>
<dbReference type="GO" id="GO:0006882">
    <property type="term" value="P:intracellular zinc ion homeostasis"/>
    <property type="evidence" value="ECO:0007669"/>
    <property type="project" value="TreeGrafter"/>
</dbReference>
<feature type="transmembrane region" description="Helical" evidence="8">
    <location>
        <begin position="81"/>
        <end position="99"/>
    </location>
</feature>
<evidence type="ECO:0000259" key="10">
    <source>
        <dbReference type="Pfam" id="PF16916"/>
    </source>
</evidence>
<dbReference type="GO" id="GO:0015086">
    <property type="term" value="F:cadmium ion transmembrane transporter activity"/>
    <property type="evidence" value="ECO:0007669"/>
    <property type="project" value="TreeGrafter"/>
</dbReference>
<evidence type="ECO:0000256" key="7">
    <source>
        <dbReference type="ARBA" id="ARBA00023136"/>
    </source>
</evidence>
<dbReference type="PANTHER" id="PTHR43840:SF15">
    <property type="entry name" value="MITOCHONDRIAL METAL TRANSPORTER 1-RELATED"/>
    <property type="match status" value="1"/>
</dbReference>
<evidence type="ECO:0000256" key="6">
    <source>
        <dbReference type="ARBA" id="ARBA00022989"/>
    </source>
</evidence>
<dbReference type="InterPro" id="IPR027470">
    <property type="entry name" value="Cation_efflux_CTD"/>
</dbReference>
<dbReference type="FunFam" id="3.30.70.1350:FF:000002">
    <property type="entry name" value="Ferrous-iron efflux pump FieF"/>
    <property type="match status" value="1"/>
</dbReference>
<dbReference type="GO" id="GO:0015341">
    <property type="term" value="F:zinc efflux antiporter activity"/>
    <property type="evidence" value="ECO:0007669"/>
    <property type="project" value="TreeGrafter"/>
</dbReference>
<sequence>MVGEKTKLKQQTARLSIISNSLLVLLKLIVGFYAGAVSIISEAAHSAVDLIASVVAFYAVKKSGQPPDGNHAYGHGKFENLSGAAEALLIVVAAVWIIYEAADKFNAAQAPAYLEYGIVIMLVSIIVNYWVSGRLLKVAHETESQALEADALHLQADIWTSAGVLLGLVIIKVTGWAWVDPAIAVIVAVIVFKAGYDMTIKSVRQLTDVSLPPEEEKLIIDILTRHSAVIAFHRLRTRRSGSYRLVDMHLVLDKNMHLDMAHAVCDQLEAEIKAELGLCDVIIHIEPCDYHEGFGHCPIPGSRNIRRQLF</sequence>
<evidence type="ECO:0000259" key="9">
    <source>
        <dbReference type="Pfam" id="PF01545"/>
    </source>
</evidence>
<organism evidence="11 12">
    <name type="scientific">Dendrosporobacter quercicolus</name>
    <dbReference type="NCBI Taxonomy" id="146817"/>
    <lineage>
        <taxon>Bacteria</taxon>
        <taxon>Bacillati</taxon>
        <taxon>Bacillota</taxon>
        <taxon>Negativicutes</taxon>
        <taxon>Selenomonadales</taxon>
        <taxon>Sporomusaceae</taxon>
        <taxon>Dendrosporobacter</taxon>
    </lineage>
</organism>
<dbReference type="Gene3D" id="3.30.70.1350">
    <property type="entry name" value="Cation efflux protein, cytoplasmic domain"/>
    <property type="match status" value="1"/>
</dbReference>
<dbReference type="Pfam" id="PF01545">
    <property type="entry name" value="Cation_efflux"/>
    <property type="match status" value="1"/>
</dbReference>
<dbReference type="InterPro" id="IPR050291">
    <property type="entry name" value="CDF_Transporter"/>
</dbReference>
<evidence type="ECO:0000256" key="5">
    <source>
        <dbReference type="ARBA" id="ARBA00022692"/>
    </source>
</evidence>
<evidence type="ECO:0000256" key="8">
    <source>
        <dbReference type="SAM" id="Phobius"/>
    </source>
</evidence>
<feature type="transmembrane region" description="Helical" evidence="8">
    <location>
        <begin position="177"/>
        <end position="196"/>
    </location>
</feature>
<dbReference type="GO" id="GO:0005886">
    <property type="term" value="C:plasma membrane"/>
    <property type="evidence" value="ECO:0007669"/>
    <property type="project" value="UniProtKB-SubCell"/>
</dbReference>
<keyword evidence="12" id="KW-1185">Reference proteome</keyword>
<dbReference type="GO" id="GO:0015093">
    <property type="term" value="F:ferrous iron transmembrane transporter activity"/>
    <property type="evidence" value="ECO:0007669"/>
    <property type="project" value="TreeGrafter"/>
</dbReference>
<keyword evidence="7 8" id="KW-0472">Membrane</keyword>
<dbReference type="InterPro" id="IPR036837">
    <property type="entry name" value="Cation_efflux_CTD_sf"/>
</dbReference>
<dbReference type="OrthoDB" id="9806522at2"/>
<feature type="domain" description="Cation efflux protein transmembrane" evidence="9">
    <location>
        <begin position="15"/>
        <end position="206"/>
    </location>
</feature>
<evidence type="ECO:0000256" key="3">
    <source>
        <dbReference type="ARBA" id="ARBA00022448"/>
    </source>
</evidence>
<proteinExistence type="inferred from homology"/>